<keyword evidence="5 7" id="KW-0234">DNA repair</keyword>
<dbReference type="Gene3D" id="2.40.50.140">
    <property type="entry name" value="Nucleic acid-binding proteins"/>
    <property type="match status" value="1"/>
</dbReference>
<dbReference type="HAMAP" id="MF_00201">
    <property type="entry name" value="RecO"/>
    <property type="match status" value="1"/>
</dbReference>
<evidence type="ECO:0000256" key="4">
    <source>
        <dbReference type="ARBA" id="ARBA00023172"/>
    </source>
</evidence>
<evidence type="ECO:0000259" key="8">
    <source>
        <dbReference type="Pfam" id="PF11967"/>
    </source>
</evidence>
<evidence type="ECO:0000256" key="3">
    <source>
        <dbReference type="ARBA" id="ARBA00022763"/>
    </source>
</evidence>
<dbReference type="InterPro" id="IPR042242">
    <property type="entry name" value="RecO_C"/>
</dbReference>
<dbReference type="InterPro" id="IPR003717">
    <property type="entry name" value="RecO"/>
</dbReference>
<dbReference type="GO" id="GO:0006310">
    <property type="term" value="P:DNA recombination"/>
    <property type="evidence" value="ECO:0007669"/>
    <property type="project" value="UniProtKB-UniRule"/>
</dbReference>
<evidence type="ECO:0000256" key="1">
    <source>
        <dbReference type="ARBA" id="ARBA00007452"/>
    </source>
</evidence>
<dbReference type="NCBIfam" id="TIGR00613">
    <property type="entry name" value="reco"/>
    <property type="match status" value="1"/>
</dbReference>
<evidence type="ECO:0000256" key="5">
    <source>
        <dbReference type="ARBA" id="ARBA00023204"/>
    </source>
</evidence>
<sequence>MKKINTVAVVLKSINYKDSDKIYTLLTKDLGKISAIARGVRKISSRRAGNLDKLNLVKVALSEGLGGMRQIDEVSGLNSFRGLKNNYGLSTKCSYVIELLHKTTEEGGNSEDAFELLVKFLKIASRFQENIDLAVRFFEIHYLELMGYGLNTLTCIKCKKNLDSLEGDFYLDISHGGFICSNCPHTGLKFSPEVVKTLRDLSQNKLSRVNEQVMKELGVVTTALIDEHFNIRLKSRELL</sequence>
<dbReference type="EMBL" id="LCBF01000046">
    <property type="protein sequence ID" value="KKS05435.1"/>
    <property type="molecule type" value="Genomic_DNA"/>
</dbReference>
<gene>
    <name evidence="7" type="primary">recO</name>
    <name evidence="9" type="ORF">UU59_C0046G0007</name>
</gene>
<reference evidence="9 10" key="1">
    <citation type="journal article" date="2015" name="Nature">
        <title>rRNA introns, odd ribosomes, and small enigmatic genomes across a large radiation of phyla.</title>
        <authorList>
            <person name="Brown C.T."/>
            <person name="Hug L.A."/>
            <person name="Thomas B.C."/>
            <person name="Sharon I."/>
            <person name="Castelle C.J."/>
            <person name="Singh A."/>
            <person name="Wilkins M.J."/>
            <person name="Williams K.H."/>
            <person name="Banfield J.F."/>
        </authorList>
    </citation>
    <scope>NUCLEOTIDE SEQUENCE [LARGE SCALE GENOMIC DNA]</scope>
</reference>
<dbReference type="Pfam" id="PF02565">
    <property type="entry name" value="RecO_C"/>
    <property type="match status" value="1"/>
</dbReference>
<feature type="domain" description="DNA replication/recombination mediator RecO N-terminal" evidence="8">
    <location>
        <begin position="1"/>
        <end position="80"/>
    </location>
</feature>
<organism evidence="9 10">
    <name type="scientific">candidate division WWE3 bacterium GW2011_GWE1_41_27</name>
    <dbReference type="NCBI Taxonomy" id="1619131"/>
    <lineage>
        <taxon>Bacteria</taxon>
        <taxon>Katanobacteria</taxon>
    </lineage>
</organism>
<name>A0A0G0VX50_UNCKA</name>
<dbReference type="SUPFAM" id="SSF57863">
    <property type="entry name" value="ArfGap/RecO-like zinc finger"/>
    <property type="match status" value="1"/>
</dbReference>
<comment type="function">
    <text evidence="7">Involved in DNA repair and RecF pathway recombination.</text>
</comment>
<dbReference type="Proteomes" id="UP000034544">
    <property type="component" value="Unassembled WGS sequence"/>
</dbReference>
<dbReference type="AlphaFoldDB" id="A0A0G0VX50"/>
<dbReference type="GO" id="GO:0043590">
    <property type="term" value="C:bacterial nucleoid"/>
    <property type="evidence" value="ECO:0007669"/>
    <property type="project" value="TreeGrafter"/>
</dbReference>
<proteinExistence type="inferred from homology"/>
<evidence type="ECO:0000313" key="10">
    <source>
        <dbReference type="Proteomes" id="UP000034544"/>
    </source>
</evidence>
<comment type="similarity">
    <text evidence="1 7">Belongs to the RecO family.</text>
</comment>
<dbReference type="PANTHER" id="PTHR33991:SF1">
    <property type="entry name" value="DNA REPAIR PROTEIN RECO"/>
    <property type="match status" value="1"/>
</dbReference>
<dbReference type="InterPro" id="IPR012340">
    <property type="entry name" value="NA-bd_OB-fold"/>
</dbReference>
<dbReference type="PANTHER" id="PTHR33991">
    <property type="entry name" value="DNA REPAIR PROTEIN RECO"/>
    <property type="match status" value="1"/>
</dbReference>
<comment type="caution">
    <text evidence="9">The sequence shown here is derived from an EMBL/GenBank/DDBJ whole genome shotgun (WGS) entry which is preliminary data.</text>
</comment>
<dbReference type="GO" id="GO:0006302">
    <property type="term" value="P:double-strand break repair"/>
    <property type="evidence" value="ECO:0007669"/>
    <property type="project" value="TreeGrafter"/>
</dbReference>
<keyword evidence="4 7" id="KW-0233">DNA recombination</keyword>
<evidence type="ECO:0000256" key="6">
    <source>
        <dbReference type="ARBA" id="ARBA00033409"/>
    </source>
</evidence>
<evidence type="ECO:0000256" key="7">
    <source>
        <dbReference type="HAMAP-Rule" id="MF_00201"/>
    </source>
</evidence>
<dbReference type="Pfam" id="PF11967">
    <property type="entry name" value="RecO_N"/>
    <property type="match status" value="1"/>
</dbReference>
<dbReference type="SUPFAM" id="SSF50249">
    <property type="entry name" value="Nucleic acid-binding proteins"/>
    <property type="match status" value="1"/>
</dbReference>
<accession>A0A0G0VX50</accession>
<protein>
    <recommendedName>
        <fullName evidence="2 7">DNA repair protein RecO</fullName>
    </recommendedName>
    <alternativeName>
        <fullName evidence="6 7">Recombination protein O</fullName>
    </alternativeName>
</protein>
<evidence type="ECO:0000313" key="9">
    <source>
        <dbReference type="EMBL" id="KKS05435.1"/>
    </source>
</evidence>
<dbReference type="Gene3D" id="1.20.1440.120">
    <property type="entry name" value="Recombination protein O, C-terminal domain"/>
    <property type="match status" value="1"/>
</dbReference>
<evidence type="ECO:0000256" key="2">
    <source>
        <dbReference type="ARBA" id="ARBA00021310"/>
    </source>
</evidence>
<dbReference type="InterPro" id="IPR037278">
    <property type="entry name" value="ARFGAP/RecO"/>
</dbReference>
<dbReference type="InterPro" id="IPR022572">
    <property type="entry name" value="DNA_rep/recomb_RecO_N"/>
</dbReference>
<keyword evidence="3 7" id="KW-0227">DNA damage</keyword>